<dbReference type="PANTHER" id="PTHR46599">
    <property type="entry name" value="PIGGYBAC TRANSPOSABLE ELEMENT-DERIVED PROTEIN 4"/>
    <property type="match status" value="1"/>
</dbReference>
<keyword evidence="3" id="KW-1185">Reference proteome</keyword>
<feature type="domain" description="PiggyBac transposable element-derived protein" evidence="1">
    <location>
        <begin position="3"/>
        <end position="121"/>
    </location>
</feature>
<dbReference type="AlphaFoldDB" id="A0A9W6WW19"/>
<evidence type="ECO:0000313" key="3">
    <source>
        <dbReference type="Proteomes" id="UP001165121"/>
    </source>
</evidence>
<comment type="caution">
    <text evidence="2">The sequence shown here is derived from an EMBL/GenBank/DDBJ whole genome shotgun (WGS) entry which is preliminary data.</text>
</comment>
<dbReference type="Pfam" id="PF13843">
    <property type="entry name" value="DDE_Tnp_1_7"/>
    <property type="match status" value="1"/>
</dbReference>
<name>A0A9W6WW19_9STRA</name>
<dbReference type="PANTHER" id="PTHR46599:SF3">
    <property type="entry name" value="PIGGYBAC TRANSPOSABLE ELEMENT-DERIVED PROTEIN 4"/>
    <property type="match status" value="1"/>
</dbReference>
<accession>A0A9W6WW19</accession>
<evidence type="ECO:0000259" key="1">
    <source>
        <dbReference type="Pfam" id="PF13843"/>
    </source>
</evidence>
<reference evidence="2" key="1">
    <citation type="submission" date="2023-04" db="EMBL/GenBank/DDBJ databases">
        <title>Phytophthora fragariaefolia NBRC 109709.</title>
        <authorList>
            <person name="Ichikawa N."/>
            <person name="Sato H."/>
            <person name="Tonouchi N."/>
        </authorList>
    </citation>
    <scope>NUCLEOTIDE SEQUENCE</scope>
    <source>
        <strain evidence="2">NBRC 109709</strain>
    </source>
</reference>
<organism evidence="2 3">
    <name type="scientific">Phytophthora fragariaefolia</name>
    <dbReference type="NCBI Taxonomy" id="1490495"/>
    <lineage>
        <taxon>Eukaryota</taxon>
        <taxon>Sar</taxon>
        <taxon>Stramenopiles</taxon>
        <taxon>Oomycota</taxon>
        <taxon>Peronosporomycetes</taxon>
        <taxon>Peronosporales</taxon>
        <taxon>Peronosporaceae</taxon>
        <taxon>Phytophthora</taxon>
    </lineage>
</organism>
<dbReference type="InterPro" id="IPR029526">
    <property type="entry name" value="PGBD"/>
</dbReference>
<dbReference type="OrthoDB" id="7681398at2759"/>
<proteinExistence type="predicted"/>
<gene>
    <name evidence="2" type="ORF">Pfra01_000181400</name>
</gene>
<protein>
    <submittedName>
        <fullName evidence="2">Unnamed protein product</fullName>
    </submittedName>
</protein>
<sequence length="139" mass="15559">MFMSCCSQIVYSICRFEVYLGKAGTIDGVVLRDERTGPVSVVRNMRAALGDGSLPENRLIVFDRLYMSVPLAMQLLSMGYYSVGTVQTNLKGLAAQIFPPKKKNKRKELSRPAGTERGVFKYAESSVGPRIKTTKWWDN</sequence>
<evidence type="ECO:0000313" key="2">
    <source>
        <dbReference type="EMBL" id="GMF18924.1"/>
    </source>
</evidence>
<dbReference type="EMBL" id="BSXT01000144">
    <property type="protein sequence ID" value="GMF18924.1"/>
    <property type="molecule type" value="Genomic_DNA"/>
</dbReference>
<dbReference type="Proteomes" id="UP001165121">
    <property type="component" value="Unassembled WGS sequence"/>
</dbReference>